<dbReference type="GO" id="GO:0015074">
    <property type="term" value="P:DNA integration"/>
    <property type="evidence" value="ECO:0007669"/>
    <property type="project" value="InterPro"/>
</dbReference>
<evidence type="ECO:0000256" key="4">
    <source>
        <dbReference type="PROSITE-ProRule" id="PRU01248"/>
    </source>
</evidence>
<dbReference type="PANTHER" id="PTHR30349">
    <property type="entry name" value="PHAGE INTEGRASE-RELATED"/>
    <property type="match status" value="1"/>
</dbReference>
<evidence type="ECO:0000313" key="7">
    <source>
        <dbReference type="EMBL" id="MBD2778218.1"/>
    </source>
</evidence>
<name>A0A8J7C0L0_9CYAN</name>
<sequence>MKSHLKLAQQLTPTEILMAKDIWHASELGLKSLVYRKQYTLNFSKIQQEWYKKVAKKFVLFSASSKRFSTIRVYILVLNNFSDFLTKYYSTTDLSTLDRSVIVDYLLFLNEKKFGSGFKHRVLSLLKTFFDIGVINEWFSVPPHLIRPEDFPKLSKSLPRYIPESVMIQLNQHLDALPEPVMRMVLVIQECGLRVGELLQLPVDCLKQDTKGNWYLQFMQQKMSKEHIIPISSELAAVIIEQQKYIQGHLGKNFEYLFCSRSQSSTKKSFYDFRPKPSVMGYRSFMKFLKILAEDFDIKDNSGKRWNFETHQFRHTVGTRMINNGVPQHIIQRYLGHETPAMTAVYAHIYDETLRKEIEKFHSSRVVNIFGEVVELEETVLSSNDDLEWFKKNVQARALEHGYCARPRMLGDCDIPGFDGCYNCPHWRTNKNFLPILKSTLERTNNVIKKAQNCGWELQVNKNTPIKENLELVIKTLEVDND</sequence>
<dbReference type="InterPro" id="IPR002104">
    <property type="entry name" value="Integrase_catalytic"/>
</dbReference>
<comment type="similarity">
    <text evidence="1">Belongs to the 'phage' integrase family.</text>
</comment>
<feature type="domain" description="Core-binding (CB)" evidence="6">
    <location>
        <begin position="41"/>
        <end position="134"/>
    </location>
</feature>
<keyword evidence="2 4" id="KW-0238">DNA-binding</keyword>
<evidence type="ECO:0000256" key="3">
    <source>
        <dbReference type="ARBA" id="ARBA00023172"/>
    </source>
</evidence>
<dbReference type="PANTHER" id="PTHR30349:SF41">
    <property type="entry name" value="INTEGRASE_RECOMBINASE PROTEIN MJ0367-RELATED"/>
    <property type="match status" value="1"/>
</dbReference>
<evidence type="ECO:0000256" key="1">
    <source>
        <dbReference type="ARBA" id="ARBA00008857"/>
    </source>
</evidence>
<dbReference type="EMBL" id="JACXAE010000125">
    <property type="protein sequence ID" value="MBD2778218.1"/>
    <property type="molecule type" value="Genomic_DNA"/>
</dbReference>
<dbReference type="GO" id="GO:0006310">
    <property type="term" value="P:DNA recombination"/>
    <property type="evidence" value="ECO:0007669"/>
    <property type="project" value="UniProtKB-KW"/>
</dbReference>
<dbReference type="Pfam" id="PF00589">
    <property type="entry name" value="Phage_integrase"/>
    <property type="match status" value="1"/>
</dbReference>
<keyword evidence="3" id="KW-0233">DNA recombination</keyword>
<proteinExistence type="inferred from homology"/>
<evidence type="ECO:0000256" key="2">
    <source>
        <dbReference type="ARBA" id="ARBA00023125"/>
    </source>
</evidence>
<dbReference type="SUPFAM" id="SSF56349">
    <property type="entry name" value="DNA breaking-rejoining enzymes"/>
    <property type="match status" value="1"/>
</dbReference>
<gene>
    <name evidence="7" type="ORF">ICL16_40810</name>
</gene>
<dbReference type="GO" id="GO:0003677">
    <property type="term" value="F:DNA binding"/>
    <property type="evidence" value="ECO:0007669"/>
    <property type="project" value="UniProtKB-UniRule"/>
</dbReference>
<reference evidence="7" key="1">
    <citation type="submission" date="2020-09" db="EMBL/GenBank/DDBJ databases">
        <title>Iningainema tapete sp. nov. (Scytonemataceae, Cyanobacteria) from greenhouses in central Florida (USA) produces two types of nodularin with biosynthetic potential for microcystin-LR and anabaenopeptins.</title>
        <authorList>
            <person name="Berthold D.E."/>
            <person name="Lefler F.W."/>
            <person name="Huang I.-S."/>
            <person name="Abdulla H."/>
            <person name="Zimba P.V."/>
            <person name="Laughinghouse H.D. IV."/>
        </authorList>
    </citation>
    <scope>NUCLEOTIDE SEQUENCE</scope>
    <source>
        <strain evidence="7">BLCCT55</strain>
    </source>
</reference>
<dbReference type="PROSITE" id="PS51898">
    <property type="entry name" value="TYR_RECOMBINASE"/>
    <property type="match status" value="1"/>
</dbReference>
<dbReference type="Proteomes" id="UP000629098">
    <property type="component" value="Unassembled WGS sequence"/>
</dbReference>
<dbReference type="InterPro" id="IPR044068">
    <property type="entry name" value="CB"/>
</dbReference>
<dbReference type="InterPro" id="IPR013762">
    <property type="entry name" value="Integrase-like_cat_sf"/>
</dbReference>
<dbReference type="RefSeq" id="WP_190837650.1">
    <property type="nucleotide sequence ID" value="NZ_CAWPPI010000125.1"/>
</dbReference>
<protein>
    <submittedName>
        <fullName evidence="7">Tyrosine-type recombinase/integrase</fullName>
    </submittedName>
</protein>
<dbReference type="Gene3D" id="1.10.443.10">
    <property type="entry name" value="Intergrase catalytic core"/>
    <property type="match status" value="1"/>
</dbReference>
<comment type="caution">
    <text evidence="7">The sequence shown here is derived from an EMBL/GenBank/DDBJ whole genome shotgun (WGS) entry which is preliminary data.</text>
</comment>
<dbReference type="InterPro" id="IPR011010">
    <property type="entry name" value="DNA_brk_join_enz"/>
</dbReference>
<evidence type="ECO:0000259" key="6">
    <source>
        <dbReference type="PROSITE" id="PS51900"/>
    </source>
</evidence>
<evidence type="ECO:0000259" key="5">
    <source>
        <dbReference type="PROSITE" id="PS51898"/>
    </source>
</evidence>
<keyword evidence="8" id="KW-1185">Reference proteome</keyword>
<dbReference type="AlphaFoldDB" id="A0A8J7C0L0"/>
<dbReference type="PROSITE" id="PS51900">
    <property type="entry name" value="CB"/>
    <property type="match status" value="1"/>
</dbReference>
<feature type="domain" description="Tyr recombinase" evidence="5">
    <location>
        <begin position="157"/>
        <end position="359"/>
    </location>
</feature>
<evidence type="ECO:0000313" key="8">
    <source>
        <dbReference type="Proteomes" id="UP000629098"/>
    </source>
</evidence>
<dbReference type="InterPro" id="IPR050090">
    <property type="entry name" value="Tyrosine_recombinase_XerCD"/>
</dbReference>
<accession>A0A8J7C0L0</accession>
<organism evidence="7 8">
    <name type="scientific">Iningainema tapete BLCC-T55</name>
    <dbReference type="NCBI Taxonomy" id="2748662"/>
    <lineage>
        <taxon>Bacteria</taxon>
        <taxon>Bacillati</taxon>
        <taxon>Cyanobacteriota</taxon>
        <taxon>Cyanophyceae</taxon>
        <taxon>Nostocales</taxon>
        <taxon>Scytonemataceae</taxon>
        <taxon>Iningainema tapete</taxon>
    </lineage>
</organism>